<dbReference type="InterPro" id="IPR011004">
    <property type="entry name" value="Trimer_LpxA-like_sf"/>
</dbReference>
<evidence type="ECO:0000256" key="3">
    <source>
        <dbReference type="ARBA" id="ARBA00022737"/>
    </source>
</evidence>
<name>A0A9D1WE98_9GAMM</name>
<evidence type="ECO:0000256" key="2">
    <source>
        <dbReference type="ARBA" id="ARBA00022679"/>
    </source>
</evidence>
<dbReference type="GO" id="GO:0016740">
    <property type="term" value="F:transferase activity"/>
    <property type="evidence" value="ECO:0007669"/>
    <property type="project" value="UniProtKB-KW"/>
</dbReference>
<keyword evidence="3" id="KW-0677">Repeat</keyword>
<keyword evidence="2" id="KW-0808">Transferase</keyword>
<reference evidence="4" key="2">
    <citation type="submission" date="2021-04" db="EMBL/GenBank/DDBJ databases">
        <authorList>
            <person name="Gilroy R."/>
        </authorList>
    </citation>
    <scope>NUCLEOTIDE SEQUENCE</scope>
    <source>
        <strain evidence="4">USASDec5-558</strain>
    </source>
</reference>
<evidence type="ECO:0000256" key="1">
    <source>
        <dbReference type="ARBA" id="ARBA00007274"/>
    </source>
</evidence>
<accession>A0A9D1WE98</accession>
<dbReference type="EMBL" id="DXEV01000163">
    <property type="protein sequence ID" value="HIX57420.1"/>
    <property type="molecule type" value="Genomic_DNA"/>
</dbReference>
<protein>
    <submittedName>
        <fullName evidence="4">CatB-related O-acetyltransferase</fullName>
    </submittedName>
</protein>
<dbReference type="Gene3D" id="2.160.10.10">
    <property type="entry name" value="Hexapeptide repeat proteins"/>
    <property type="match status" value="1"/>
</dbReference>
<dbReference type="PROSITE" id="PS00101">
    <property type="entry name" value="HEXAPEP_TRANSFERASES"/>
    <property type="match status" value="1"/>
</dbReference>
<dbReference type="InterPro" id="IPR018357">
    <property type="entry name" value="Hexapep_transf_CS"/>
</dbReference>
<comment type="similarity">
    <text evidence="1">Belongs to the transferase hexapeptide repeat family.</text>
</comment>
<dbReference type="PANTHER" id="PTHR43300:SF11">
    <property type="entry name" value="ACETYLTRANSFERASE RV3034C-RELATED"/>
    <property type="match status" value="1"/>
</dbReference>
<evidence type="ECO:0000313" key="4">
    <source>
        <dbReference type="EMBL" id="HIX57420.1"/>
    </source>
</evidence>
<reference evidence="4" key="1">
    <citation type="journal article" date="2021" name="PeerJ">
        <title>Extensive microbial diversity within the chicken gut microbiome revealed by metagenomics and culture.</title>
        <authorList>
            <person name="Gilroy R."/>
            <person name="Ravi A."/>
            <person name="Getino M."/>
            <person name="Pursley I."/>
            <person name="Horton D.L."/>
            <person name="Alikhan N.F."/>
            <person name="Baker D."/>
            <person name="Gharbi K."/>
            <person name="Hall N."/>
            <person name="Watson M."/>
            <person name="Adriaenssens E.M."/>
            <person name="Foster-Nyarko E."/>
            <person name="Jarju S."/>
            <person name="Secka A."/>
            <person name="Antonio M."/>
            <person name="Oren A."/>
            <person name="Chaudhuri R.R."/>
            <person name="La Ragione R."/>
            <person name="Hildebrand F."/>
            <person name="Pallen M.J."/>
        </authorList>
    </citation>
    <scope>NUCLEOTIDE SEQUENCE</scope>
    <source>
        <strain evidence="4">USASDec5-558</strain>
    </source>
</reference>
<organism evidence="4 5">
    <name type="scientific">Candidatus Anaerobiospirillum pullistercoris</name>
    <dbReference type="NCBI Taxonomy" id="2838452"/>
    <lineage>
        <taxon>Bacteria</taxon>
        <taxon>Pseudomonadati</taxon>
        <taxon>Pseudomonadota</taxon>
        <taxon>Gammaproteobacteria</taxon>
        <taxon>Aeromonadales</taxon>
        <taxon>Succinivibrionaceae</taxon>
        <taxon>Anaerobiospirillum</taxon>
    </lineage>
</organism>
<comment type="caution">
    <text evidence="4">The sequence shown here is derived from an EMBL/GenBank/DDBJ whole genome shotgun (WGS) entry which is preliminary data.</text>
</comment>
<proteinExistence type="inferred from homology"/>
<dbReference type="SUPFAM" id="SSF51161">
    <property type="entry name" value="Trimeric LpxA-like enzymes"/>
    <property type="match status" value="1"/>
</dbReference>
<dbReference type="CDD" id="cd03349">
    <property type="entry name" value="LbH_XAT"/>
    <property type="match status" value="1"/>
</dbReference>
<dbReference type="Proteomes" id="UP000886829">
    <property type="component" value="Unassembled WGS sequence"/>
</dbReference>
<dbReference type="AlphaFoldDB" id="A0A9D1WE98"/>
<gene>
    <name evidence="4" type="ORF">H9850_08125</name>
</gene>
<dbReference type="PANTHER" id="PTHR43300">
    <property type="entry name" value="ACETYLTRANSFERASE"/>
    <property type="match status" value="1"/>
</dbReference>
<evidence type="ECO:0000313" key="5">
    <source>
        <dbReference type="Proteomes" id="UP000886829"/>
    </source>
</evidence>
<dbReference type="InterPro" id="IPR050179">
    <property type="entry name" value="Trans_hexapeptide_repeat"/>
</dbReference>
<sequence length="297" mass="32822">MPVATDIDSSQPPLQPCASQYLSPELCAKLRELKLDFSPRSVLGRNLLFCGPVKIGPDTTVLRLKIDAYSQVYEHSYVATSSIGRYCTIGNNVDIGVGNHDISGLTSSNNFQINSAFSSYTGTPHRLNPSQIRSGEDTSEVTIGHDVFVGTATTIVNNITIGTGAVIGAGSVITSDVPPYAVVAGKGGGKNSHGIIKRYRFSDEVIADLLELQWWQYDLPQLMLQRQQQGQKLPIGNIKDFIALMRNEDLSLWPKIEDKWLYLAVENRNQVRILQTKPDINMGHLYPDSMRTDPSWQ</sequence>